<dbReference type="Pfam" id="PF08447">
    <property type="entry name" value="PAS_3"/>
    <property type="match status" value="1"/>
</dbReference>
<keyword evidence="1" id="KW-0808">Transferase</keyword>
<dbReference type="SMART" id="SM00091">
    <property type="entry name" value="PAS"/>
    <property type="match status" value="1"/>
</dbReference>
<evidence type="ECO:0000256" key="3">
    <source>
        <dbReference type="ARBA" id="ARBA00022777"/>
    </source>
</evidence>
<reference evidence="10 11" key="1">
    <citation type="journal article" date="2011" name="J. Microbiol.">
        <title>Bacillus kyonggiensis sp. nov., isolated from soil of a lettuce field.</title>
        <authorList>
            <person name="Dong K."/>
            <person name="Lee S."/>
        </authorList>
    </citation>
    <scope>NUCLEOTIDE SEQUENCE [LARGE SCALE GENOMIC DNA]</scope>
    <source>
        <strain evidence="10 11">NB22</strain>
    </source>
</reference>
<dbReference type="AlphaFoldDB" id="A0A4U1D6W1"/>
<dbReference type="EMBL" id="SWBM01000001">
    <property type="protein sequence ID" value="TKC18325.1"/>
    <property type="molecule type" value="Genomic_DNA"/>
</dbReference>
<proteinExistence type="predicted"/>
<keyword evidence="11" id="KW-1185">Reference proteome</keyword>
<dbReference type="GO" id="GO:0000160">
    <property type="term" value="P:phosphorelay signal transduction system"/>
    <property type="evidence" value="ECO:0007669"/>
    <property type="project" value="UniProtKB-KW"/>
</dbReference>
<keyword evidence="6" id="KW-0175">Coiled coil</keyword>
<evidence type="ECO:0000259" key="8">
    <source>
        <dbReference type="PROSITE" id="PS50112"/>
    </source>
</evidence>
<dbReference type="OrthoDB" id="9781904at2"/>
<dbReference type="SUPFAM" id="SSF55785">
    <property type="entry name" value="PYP-like sensor domain (PAS domain)"/>
    <property type="match status" value="1"/>
</dbReference>
<evidence type="ECO:0000313" key="10">
    <source>
        <dbReference type="EMBL" id="TKC18325.1"/>
    </source>
</evidence>
<dbReference type="GO" id="GO:0016301">
    <property type="term" value="F:kinase activity"/>
    <property type="evidence" value="ECO:0007669"/>
    <property type="project" value="UniProtKB-KW"/>
</dbReference>
<dbReference type="Gene3D" id="3.30.565.10">
    <property type="entry name" value="Histidine kinase-like ATPase, C-terminal domain"/>
    <property type="match status" value="1"/>
</dbReference>
<accession>A0A4U1D6W1</accession>
<gene>
    <name evidence="10" type="ORF">FA727_01885</name>
</gene>
<keyword evidence="4" id="KW-0067">ATP-binding</keyword>
<keyword evidence="5" id="KW-0902">Two-component regulatory system</keyword>
<dbReference type="InterPro" id="IPR000700">
    <property type="entry name" value="PAS-assoc_C"/>
</dbReference>
<feature type="domain" description="PAC" evidence="9">
    <location>
        <begin position="84"/>
        <end position="134"/>
    </location>
</feature>
<keyword evidence="2" id="KW-0547">Nucleotide-binding</keyword>
<dbReference type="InterPro" id="IPR003594">
    <property type="entry name" value="HATPase_dom"/>
</dbReference>
<evidence type="ECO:0000256" key="5">
    <source>
        <dbReference type="ARBA" id="ARBA00023012"/>
    </source>
</evidence>
<dbReference type="PANTHER" id="PTHR24421:SF60">
    <property type="entry name" value="SENSOR HISTIDINE KINASE COMP"/>
    <property type="match status" value="1"/>
</dbReference>
<comment type="caution">
    <text evidence="10">The sequence shown here is derived from an EMBL/GenBank/DDBJ whole genome shotgun (WGS) entry which is preliminary data.</text>
</comment>
<evidence type="ECO:0000256" key="2">
    <source>
        <dbReference type="ARBA" id="ARBA00022741"/>
    </source>
</evidence>
<dbReference type="Gene3D" id="3.30.450.20">
    <property type="entry name" value="PAS domain"/>
    <property type="match status" value="1"/>
</dbReference>
<sequence>MCNKLENKDSYKYLFDTILNNTVDMLFIVDKNRHLVYATPSCYKTTGYNPEELLDRDLFLMLHPDDKEYMLQRHKNLLDSQKKNSTEYRIITKGGEIRHFECKTTPLPDTENYLQVVSVRDNTERKLMEIELESRKNRYQVLQESLKNFSGDLSLVMKLADLEDRLIKELETILPGSEPNLLSFDLKDFSNVSNELPPEFANLKVGKIETIKKKTFIKIGELKRKVYILSLNAGAVHEKMESIWLETFSQYTMMVFENLHVIENLIMQLEETMQNWETPQWVLRLLFNLQEQQRMTLSSDLHDTVLQDQIDLYRRLESLLNKYEIEKDSKAKLKEIEQGLLDIIHKIRVTCNELRPPLLRELGLERALENLFEHIQVTSTFKINFTAENTSFLNFNEEQTIGIYRIVQELLNNAENHSRASVLNFNIHCNDFQLKMEYTDDGIGLDTVKLNPSFNSMGLTGITQRVQSLGGKIELFSKPGNGLKVFIELPINDKRGLL</sequence>
<dbReference type="InterPro" id="IPR035965">
    <property type="entry name" value="PAS-like_dom_sf"/>
</dbReference>
<dbReference type="PANTHER" id="PTHR24421">
    <property type="entry name" value="NITRATE/NITRITE SENSOR PROTEIN NARX-RELATED"/>
    <property type="match status" value="1"/>
</dbReference>
<dbReference type="SUPFAM" id="SSF55874">
    <property type="entry name" value="ATPase domain of HSP90 chaperone/DNA topoisomerase II/histidine kinase"/>
    <property type="match status" value="1"/>
</dbReference>
<dbReference type="InterPro" id="IPR050482">
    <property type="entry name" value="Sensor_HK_TwoCompSys"/>
</dbReference>
<feature type="coiled-coil region" evidence="6">
    <location>
        <begin position="306"/>
        <end position="336"/>
    </location>
</feature>
<dbReference type="SMART" id="SM00387">
    <property type="entry name" value="HATPase_c"/>
    <property type="match status" value="1"/>
</dbReference>
<keyword evidence="3" id="KW-0418">Kinase</keyword>
<evidence type="ECO:0000259" key="9">
    <source>
        <dbReference type="PROSITE" id="PS50113"/>
    </source>
</evidence>
<dbReference type="PROSITE" id="PS50109">
    <property type="entry name" value="HIS_KIN"/>
    <property type="match status" value="1"/>
</dbReference>
<protein>
    <submittedName>
        <fullName evidence="10">PAS domain S-box protein</fullName>
    </submittedName>
</protein>
<organism evidence="10 11">
    <name type="scientific">Robertmurraya kyonggiensis</name>
    <dbReference type="NCBI Taxonomy" id="1037680"/>
    <lineage>
        <taxon>Bacteria</taxon>
        <taxon>Bacillati</taxon>
        <taxon>Bacillota</taxon>
        <taxon>Bacilli</taxon>
        <taxon>Bacillales</taxon>
        <taxon>Bacillaceae</taxon>
        <taxon>Robertmurraya</taxon>
    </lineage>
</organism>
<dbReference type="PROSITE" id="PS50113">
    <property type="entry name" value="PAC"/>
    <property type="match status" value="1"/>
</dbReference>
<name>A0A4U1D6W1_9BACI</name>
<dbReference type="NCBIfam" id="TIGR00229">
    <property type="entry name" value="sensory_box"/>
    <property type="match status" value="1"/>
</dbReference>
<dbReference type="CDD" id="cd16917">
    <property type="entry name" value="HATPase_UhpB-NarQ-NarX-like"/>
    <property type="match status" value="1"/>
</dbReference>
<dbReference type="InterPro" id="IPR005467">
    <property type="entry name" value="His_kinase_dom"/>
</dbReference>
<dbReference type="Proteomes" id="UP000307756">
    <property type="component" value="Unassembled WGS sequence"/>
</dbReference>
<dbReference type="PROSITE" id="PS50112">
    <property type="entry name" value="PAS"/>
    <property type="match status" value="1"/>
</dbReference>
<evidence type="ECO:0000256" key="4">
    <source>
        <dbReference type="ARBA" id="ARBA00022840"/>
    </source>
</evidence>
<evidence type="ECO:0000256" key="1">
    <source>
        <dbReference type="ARBA" id="ARBA00022679"/>
    </source>
</evidence>
<evidence type="ECO:0000256" key="6">
    <source>
        <dbReference type="SAM" id="Coils"/>
    </source>
</evidence>
<dbReference type="CDD" id="cd00130">
    <property type="entry name" value="PAS"/>
    <property type="match status" value="1"/>
</dbReference>
<dbReference type="InterPro" id="IPR000014">
    <property type="entry name" value="PAS"/>
</dbReference>
<dbReference type="Pfam" id="PF02518">
    <property type="entry name" value="HATPase_c"/>
    <property type="match status" value="1"/>
</dbReference>
<evidence type="ECO:0000313" key="11">
    <source>
        <dbReference type="Proteomes" id="UP000307756"/>
    </source>
</evidence>
<feature type="domain" description="Histidine kinase" evidence="7">
    <location>
        <begin position="403"/>
        <end position="493"/>
    </location>
</feature>
<dbReference type="GO" id="GO:0005524">
    <property type="term" value="F:ATP binding"/>
    <property type="evidence" value="ECO:0007669"/>
    <property type="project" value="UniProtKB-KW"/>
</dbReference>
<dbReference type="InterPro" id="IPR013655">
    <property type="entry name" value="PAS_fold_3"/>
</dbReference>
<evidence type="ECO:0000259" key="7">
    <source>
        <dbReference type="PROSITE" id="PS50109"/>
    </source>
</evidence>
<dbReference type="InterPro" id="IPR036890">
    <property type="entry name" value="HATPase_C_sf"/>
</dbReference>
<feature type="domain" description="PAS" evidence="8">
    <location>
        <begin position="11"/>
        <end position="81"/>
    </location>
</feature>